<accession>A0A5B7YH60</accession>
<keyword evidence="5" id="KW-0732">Signal</keyword>
<dbReference type="NCBIfam" id="TIGR01352">
    <property type="entry name" value="tonB_Cterm"/>
    <property type="match status" value="1"/>
</dbReference>
<gene>
    <name evidence="7" type="ORF">FBQ74_15070</name>
</gene>
<comment type="subcellular location">
    <subcellularLocation>
        <location evidence="1">Membrane</location>
        <topology evidence="1">Single-pass membrane protein</topology>
    </subcellularLocation>
</comment>
<dbReference type="InterPro" id="IPR006260">
    <property type="entry name" value="TonB/TolA_C"/>
</dbReference>
<feature type="chain" id="PRO_5022824094" evidence="5">
    <location>
        <begin position="21"/>
        <end position="144"/>
    </location>
</feature>
<dbReference type="RefSeq" id="WP_139757442.1">
    <property type="nucleotide sequence ID" value="NZ_CP039852.1"/>
</dbReference>
<dbReference type="OrthoDB" id="6266234at2"/>
<evidence type="ECO:0000256" key="2">
    <source>
        <dbReference type="ARBA" id="ARBA00022692"/>
    </source>
</evidence>
<evidence type="ECO:0000313" key="8">
    <source>
        <dbReference type="Proteomes" id="UP000304912"/>
    </source>
</evidence>
<dbReference type="PROSITE" id="PS52015">
    <property type="entry name" value="TONB_CTD"/>
    <property type="match status" value="1"/>
</dbReference>
<name>A0A5B7YH60_9ALTE</name>
<feature type="signal peptide" evidence="5">
    <location>
        <begin position="1"/>
        <end position="20"/>
    </location>
</feature>
<reference evidence="7 8" key="1">
    <citation type="submission" date="2019-04" db="EMBL/GenBank/DDBJ databases">
        <title>Salinimonas iocasae sp. nov., a halophilic bacterium isolated from the outer tube casing of tubeworms in Okinawa Trough.</title>
        <authorList>
            <person name="Zhang H."/>
            <person name="Wang H."/>
            <person name="Li C."/>
        </authorList>
    </citation>
    <scope>NUCLEOTIDE SEQUENCE [LARGE SCALE GENOMIC DNA]</scope>
    <source>
        <strain evidence="7 8">KX18D6</strain>
    </source>
</reference>
<dbReference type="GO" id="GO:0016020">
    <property type="term" value="C:membrane"/>
    <property type="evidence" value="ECO:0007669"/>
    <property type="project" value="UniProtKB-SubCell"/>
</dbReference>
<evidence type="ECO:0000256" key="4">
    <source>
        <dbReference type="ARBA" id="ARBA00023136"/>
    </source>
</evidence>
<evidence type="ECO:0000259" key="6">
    <source>
        <dbReference type="PROSITE" id="PS52015"/>
    </source>
</evidence>
<sequence length="144" mass="15999">MMLRKSAAMLTLFTLFPVIAATQYADVLVTPIDNASAVWQRASDNTPKYPVALAREGKRGCAVIRFVVSEEGEASDISVVESVPDVDMGREALKLIRHWEWVTKSNKTATAEDKTLRLDFCMGGSSVAEAHQRCMRQAEYRCSQ</sequence>
<dbReference type="InterPro" id="IPR037682">
    <property type="entry name" value="TonB_C"/>
</dbReference>
<evidence type="ECO:0000313" key="7">
    <source>
        <dbReference type="EMBL" id="QCZ94706.1"/>
    </source>
</evidence>
<keyword evidence="2" id="KW-0812">Transmembrane</keyword>
<dbReference type="Gene3D" id="3.30.1150.10">
    <property type="match status" value="1"/>
</dbReference>
<dbReference type="EMBL" id="CP039852">
    <property type="protein sequence ID" value="QCZ94706.1"/>
    <property type="molecule type" value="Genomic_DNA"/>
</dbReference>
<evidence type="ECO:0000256" key="3">
    <source>
        <dbReference type="ARBA" id="ARBA00022989"/>
    </source>
</evidence>
<protein>
    <submittedName>
        <fullName evidence="7">Energy transducer TonB</fullName>
    </submittedName>
</protein>
<dbReference type="KEGG" id="salk:FBQ74_15070"/>
<dbReference type="AlphaFoldDB" id="A0A5B7YH60"/>
<feature type="domain" description="TonB C-terminal" evidence="6">
    <location>
        <begin position="34"/>
        <end position="129"/>
    </location>
</feature>
<keyword evidence="3" id="KW-1133">Transmembrane helix</keyword>
<dbReference type="SUPFAM" id="SSF74653">
    <property type="entry name" value="TolA/TonB C-terminal domain"/>
    <property type="match status" value="1"/>
</dbReference>
<organism evidence="7 8">
    <name type="scientific">Salinimonas iocasae</name>
    <dbReference type="NCBI Taxonomy" id="2572577"/>
    <lineage>
        <taxon>Bacteria</taxon>
        <taxon>Pseudomonadati</taxon>
        <taxon>Pseudomonadota</taxon>
        <taxon>Gammaproteobacteria</taxon>
        <taxon>Alteromonadales</taxon>
        <taxon>Alteromonadaceae</taxon>
        <taxon>Alteromonas/Salinimonas group</taxon>
        <taxon>Salinimonas</taxon>
    </lineage>
</organism>
<dbReference type="GO" id="GO:0055085">
    <property type="term" value="P:transmembrane transport"/>
    <property type="evidence" value="ECO:0007669"/>
    <property type="project" value="InterPro"/>
</dbReference>
<evidence type="ECO:0000256" key="1">
    <source>
        <dbReference type="ARBA" id="ARBA00004167"/>
    </source>
</evidence>
<evidence type="ECO:0000256" key="5">
    <source>
        <dbReference type="SAM" id="SignalP"/>
    </source>
</evidence>
<proteinExistence type="predicted"/>
<keyword evidence="4" id="KW-0472">Membrane</keyword>
<dbReference type="Proteomes" id="UP000304912">
    <property type="component" value="Chromosome"/>
</dbReference>
<dbReference type="Pfam" id="PF03544">
    <property type="entry name" value="TonB_C"/>
    <property type="match status" value="1"/>
</dbReference>
<keyword evidence="8" id="KW-1185">Reference proteome</keyword>